<comment type="caution">
    <text evidence="3">The sequence shown here is derived from an EMBL/GenBank/DDBJ whole genome shotgun (WGS) entry which is preliminary data.</text>
</comment>
<dbReference type="InterPro" id="IPR011006">
    <property type="entry name" value="CheY-like_superfamily"/>
</dbReference>
<dbReference type="RefSeq" id="WP_367954164.1">
    <property type="nucleotide sequence ID" value="NZ_JBDPGJ010000002.1"/>
</dbReference>
<dbReference type="Gene3D" id="3.40.50.2300">
    <property type="match status" value="1"/>
</dbReference>
<dbReference type="InterPro" id="IPR001789">
    <property type="entry name" value="Sig_transdc_resp-reg_receiver"/>
</dbReference>
<feature type="domain" description="Response regulatory" evidence="2">
    <location>
        <begin position="10"/>
        <end position="122"/>
    </location>
</feature>
<proteinExistence type="predicted"/>
<protein>
    <submittedName>
        <fullName evidence="3">Response regulator</fullName>
    </submittedName>
</protein>
<gene>
    <name evidence="3" type="ORF">ABGN05_11590</name>
</gene>
<evidence type="ECO:0000256" key="1">
    <source>
        <dbReference type="PROSITE-ProRule" id="PRU00169"/>
    </source>
</evidence>
<evidence type="ECO:0000313" key="4">
    <source>
        <dbReference type="Proteomes" id="UP001556692"/>
    </source>
</evidence>
<dbReference type="SUPFAM" id="SSF52172">
    <property type="entry name" value="CheY-like"/>
    <property type="match status" value="1"/>
</dbReference>
<organism evidence="3 4">
    <name type="scientific">Aquibium pacificus</name>
    <dbReference type="NCBI Taxonomy" id="3153579"/>
    <lineage>
        <taxon>Bacteria</taxon>
        <taxon>Pseudomonadati</taxon>
        <taxon>Pseudomonadota</taxon>
        <taxon>Alphaproteobacteria</taxon>
        <taxon>Hyphomicrobiales</taxon>
        <taxon>Phyllobacteriaceae</taxon>
        <taxon>Aquibium</taxon>
    </lineage>
</organism>
<dbReference type="EMBL" id="JBDPGJ010000002">
    <property type="protein sequence ID" value="MEX0406309.1"/>
    <property type="molecule type" value="Genomic_DNA"/>
</dbReference>
<reference evidence="3 4" key="1">
    <citation type="submission" date="2024-05" db="EMBL/GenBank/DDBJ databases">
        <authorList>
            <person name="Jiang F."/>
        </authorList>
    </citation>
    <scope>NUCLEOTIDE SEQUENCE [LARGE SCALE GENOMIC DNA]</scope>
    <source>
        <strain evidence="3 4">LZ166</strain>
    </source>
</reference>
<evidence type="ECO:0000259" key="2">
    <source>
        <dbReference type="PROSITE" id="PS50110"/>
    </source>
</evidence>
<keyword evidence="1" id="KW-0597">Phosphoprotein</keyword>
<evidence type="ECO:0000313" key="3">
    <source>
        <dbReference type="EMBL" id="MEX0406309.1"/>
    </source>
</evidence>
<accession>A0ABV3SHW9</accession>
<keyword evidence="4" id="KW-1185">Reference proteome</keyword>
<sequence length="131" mass="14286">MAERQLAGRSILILEDEFLIAMDVEQTCLDWGADKVTIVRALDQLGEDPFRQHEFDSAILDLRLGGSSTVDFAHRLHARGIPFVFATGMSEHNEIATGFPGVAIVSKPYSGEELLQSLIAAIESGELSRSA</sequence>
<dbReference type="SMART" id="SM00448">
    <property type="entry name" value="REC"/>
    <property type="match status" value="1"/>
</dbReference>
<dbReference type="Proteomes" id="UP001556692">
    <property type="component" value="Unassembled WGS sequence"/>
</dbReference>
<dbReference type="PROSITE" id="PS50110">
    <property type="entry name" value="RESPONSE_REGULATORY"/>
    <property type="match status" value="1"/>
</dbReference>
<feature type="modified residue" description="4-aspartylphosphate" evidence="1">
    <location>
        <position position="61"/>
    </location>
</feature>
<name>A0ABV3SHW9_9HYPH</name>